<organism evidence="2 3">
    <name type="scientific">Vibrio parahaemolyticus</name>
    <dbReference type="NCBI Taxonomy" id="670"/>
    <lineage>
        <taxon>Bacteria</taxon>
        <taxon>Pseudomonadati</taxon>
        <taxon>Pseudomonadota</taxon>
        <taxon>Gammaproteobacteria</taxon>
        <taxon>Vibrionales</taxon>
        <taxon>Vibrionaceae</taxon>
        <taxon>Vibrio</taxon>
    </lineage>
</organism>
<name>A0AA47JN86_VIBPH</name>
<geneLocation type="plasmid" evidence="2 3">
    <name>pHLC</name>
</geneLocation>
<protein>
    <submittedName>
        <fullName evidence="2">Uncharacterized protein</fullName>
    </submittedName>
</protein>
<accession>A0AA47JN86</accession>
<dbReference type="AlphaFoldDB" id="A0AA47JN86"/>
<reference evidence="2" key="1">
    <citation type="submission" date="2022-12" db="EMBL/GenBank/DDBJ databases">
        <title>Vibrio parahaemolyticus become highly virulent by producing novel Tc toxins.</title>
        <authorList>
            <person name="Yang F."/>
            <person name="You Y."/>
            <person name="Lai Q."/>
            <person name="Xu L."/>
            <person name="Li F."/>
        </authorList>
    </citation>
    <scope>NUCLEOTIDE SEQUENCE</scope>
    <source>
        <strain evidence="2">Vp-HL-202005</strain>
        <plasmid evidence="2">pHLC</plasmid>
    </source>
</reference>
<evidence type="ECO:0000313" key="3">
    <source>
        <dbReference type="Proteomes" id="UP001156560"/>
    </source>
</evidence>
<proteinExistence type="predicted"/>
<gene>
    <name evidence="2" type="ORF">O1Q84_27335</name>
</gene>
<evidence type="ECO:0000256" key="1">
    <source>
        <dbReference type="SAM" id="MobiDB-lite"/>
    </source>
</evidence>
<sequence>MVFDDELGFELGSDWYKCPFNKDPDICTCSTCFLHNEMKRGKAQLKTAWDRNFGRDGTVFGVMKAPEPPPEEKETPREKYERQKKARYQETEKSWSQIQKKTEVPKFDLDEVLANPELDAVEPVKLDPASMLADDIESLAKEGKEFINNPTLAGAASMAVIAIPGKFADKIIPDDAIKLVTNHSNAHSLARHGGDVTDEQLMTRALTGLAPDGKVKEVKGKVILPPMSSAFHSNDLLLYADQEIRKKGGILEKKIKESNSNILTVRPDDMDSFELDLGRGFKRIGKSKYQPDLQGPVEMVKGLDKVQATYELNKSNGVWETITIFPSK</sequence>
<evidence type="ECO:0000313" key="2">
    <source>
        <dbReference type="EMBL" id="WAT93965.1"/>
    </source>
</evidence>
<feature type="region of interest" description="Disordered" evidence="1">
    <location>
        <begin position="61"/>
        <end position="94"/>
    </location>
</feature>
<dbReference type="EMBL" id="CP114198">
    <property type="protein sequence ID" value="WAT93965.1"/>
    <property type="molecule type" value="Genomic_DNA"/>
</dbReference>
<dbReference type="Proteomes" id="UP001156560">
    <property type="component" value="Plasmid pHLC"/>
</dbReference>
<dbReference type="RefSeq" id="WP_193237452.1">
    <property type="nucleotide sequence ID" value="NZ_CP034292.1"/>
</dbReference>
<keyword evidence="2" id="KW-0614">Plasmid</keyword>
<feature type="compositionally biased region" description="Basic and acidic residues" evidence="1">
    <location>
        <begin position="70"/>
        <end position="93"/>
    </location>
</feature>